<name>A0ACB9HNE4_9ASTR</name>
<evidence type="ECO:0000313" key="2">
    <source>
        <dbReference type="Proteomes" id="UP001056120"/>
    </source>
</evidence>
<gene>
    <name evidence="1" type="ORF">L1987_32494</name>
</gene>
<organism evidence="1 2">
    <name type="scientific">Smallanthus sonchifolius</name>
    <dbReference type="NCBI Taxonomy" id="185202"/>
    <lineage>
        <taxon>Eukaryota</taxon>
        <taxon>Viridiplantae</taxon>
        <taxon>Streptophyta</taxon>
        <taxon>Embryophyta</taxon>
        <taxon>Tracheophyta</taxon>
        <taxon>Spermatophyta</taxon>
        <taxon>Magnoliopsida</taxon>
        <taxon>eudicotyledons</taxon>
        <taxon>Gunneridae</taxon>
        <taxon>Pentapetalae</taxon>
        <taxon>asterids</taxon>
        <taxon>campanulids</taxon>
        <taxon>Asterales</taxon>
        <taxon>Asteraceae</taxon>
        <taxon>Asteroideae</taxon>
        <taxon>Heliantheae alliance</taxon>
        <taxon>Millerieae</taxon>
        <taxon>Smallanthus</taxon>
    </lineage>
</organism>
<dbReference type="Proteomes" id="UP001056120">
    <property type="component" value="Linkage Group LG11"/>
</dbReference>
<reference evidence="2" key="1">
    <citation type="journal article" date="2022" name="Mol. Ecol. Resour.">
        <title>The genomes of chicory, endive, great burdock and yacon provide insights into Asteraceae palaeo-polyploidization history and plant inulin production.</title>
        <authorList>
            <person name="Fan W."/>
            <person name="Wang S."/>
            <person name="Wang H."/>
            <person name="Wang A."/>
            <person name="Jiang F."/>
            <person name="Liu H."/>
            <person name="Zhao H."/>
            <person name="Xu D."/>
            <person name="Zhang Y."/>
        </authorList>
    </citation>
    <scope>NUCLEOTIDE SEQUENCE [LARGE SCALE GENOMIC DNA]</scope>
    <source>
        <strain evidence="2">cv. Yunnan</strain>
    </source>
</reference>
<dbReference type="EMBL" id="CM042028">
    <property type="protein sequence ID" value="KAI3797239.1"/>
    <property type="molecule type" value="Genomic_DNA"/>
</dbReference>
<evidence type="ECO:0000313" key="1">
    <source>
        <dbReference type="EMBL" id="KAI3797239.1"/>
    </source>
</evidence>
<accession>A0ACB9HNE4</accession>
<comment type="caution">
    <text evidence="1">The sequence shown here is derived from an EMBL/GenBank/DDBJ whole genome shotgun (WGS) entry which is preliminary data.</text>
</comment>
<keyword evidence="2" id="KW-1185">Reference proteome</keyword>
<proteinExistence type="predicted"/>
<sequence length="71" mass="8201">MSRYVKGKERKGEVGKTSALGNGELPKQRNYDLELMNKRPKEQELLENNNANSQMSSIDFAVWFDGFRVHI</sequence>
<protein>
    <submittedName>
        <fullName evidence="1">Uncharacterized protein</fullName>
    </submittedName>
</protein>
<reference evidence="1 2" key="2">
    <citation type="journal article" date="2022" name="Mol. Ecol. Resour.">
        <title>The genomes of chicory, endive, great burdock and yacon provide insights into Asteraceae paleo-polyploidization history and plant inulin production.</title>
        <authorList>
            <person name="Fan W."/>
            <person name="Wang S."/>
            <person name="Wang H."/>
            <person name="Wang A."/>
            <person name="Jiang F."/>
            <person name="Liu H."/>
            <person name="Zhao H."/>
            <person name="Xu D."/>
            <person name="Zhang Y."/>
        </authorList>
    </citation>
    <scope>NUCLEOTIDE SEQUENCE [LARGE SCALE GENOMIC DNA]</scope>
    <source>
        <strain evidence="2">cv. Yunnan</strain>
        <tissue evidence="1">Leaves</tissue>
    </source>
</reference>